<dbReference type="AlphaFoldDB" id="K2GAW7"/>
<dbReference type="GO" id="GO:0005886">
    <property type="term" value="C:plasma membrane"/>
    <property type="evidence" value="ECO:0007669"/>
    <property type="project" value="UniProtKB-SubCell"/>
</dbReference>
<feature type="transmembrane region" description="Helical" evidence="9">
    <location>
        <begin position="12"/>
        <end position="32"/>
    </location>
</feature>
<dbReference type="PRINTS" id="PR01755">
    <property type="entry name" value="SECFTRNLCASE"/>
</dbReference>
<accession>K2GAW7</accession>
<dbReference type="InterPro" id="IPR022646">
    <property type="entry name" value="SecD/SecF_CS"/>
</dbReference>
<proteinExistence type="predicted"/>
<keyword evidence="3" id="KW-1003">Cell membrane</keyword>
<evidence type="ECO:0000256" key="4">
    <source>
        <dbReference type="ARBA" id="ARBA00022692"/>
    </source>
</evidence>
<organism evidence="11">
    <name type="scientific">uncultured bacterium</name>
    <name type="common">gcode 4</name>
    <dbReference type="NCBI Taxonomy" id="1234023"/>
    <lineage>
        <taxon>Bacteria</taxon>
        <taxon>environmental samples</taxon>
    </lineage>
</organism>
<feature type="transmembrane region" description="Helical" evidence="9">
    <location>
        <begin position="214"/>
        <end position="235"/>
    </location>
</feature>
<evidence type="ECO:0000256" key="2">
    <source>
        <dbReference type="ARBA" id="ARBA00022448"/>
    </source>
</evidence>
<evidence type="ECO:0000259" key="10">
    <source>
        <dbReference type="Pfam" id="PF02355"/>
    </source>
</evidence>
<feature type="non-terminal residue" evidence="11">
    <location>
        <position position="264"/>
    </location>
</feature>
<evidence type="ECO:0000256" key="8">
    <source>
        <dbReference type="ARBA" id="ARBA00023136"/>
    </source>
</evidence>
<dbReference type="PANTHER" id="PTHR30081">
    <property type="entry name" value="PROTEIN-EXPORT MEMBRANE PROTEIN SEC"/>
    <property type="match status" value="1"/>
</dbReference>
<dbReference type="InterPro" id="IPR048634">
    <property type="entry name" value="SecD_SecF_C"/>
</dbReference>
<dbReference type="SUPFAM" id="SSF82866">
    <property type="entry name" value="Multidrug efflux transporter AcrB transmembrane domain"/>
    <property type="match status" value="1"/>
</dbReference>
<dbReference type="InterPro" id="IPR022645">
    <property type="entry name" value="SecD/SecF_bac"/>
</dbReference>
<dbReference type="Gene3D" id="1.20.1640.10">
    <property type="entry name" value="Multidrug efflux transporter AcrB transmembrane domain"/>
    <property type="match status" value="1"/>
</dbReference>
<evidence type="ECO:0000256" key="6">
    <source>
        <dbReference type="ARBA" id="ARBA00022989"/>
    </source>
</evidence>
<feature type="domain" description="Protein export membrane protein SecD/SecF C-terminal" evidence="10">
    <location>
        <begin position="122"/>
        <end position="264"/>
    </location>
</feature>
<dbReference type="EMBL" id="AMFJ01000497">
    <property type="protein sequence ID" value="EKE27324.1"/>
    <property type="molecule type" value="Genomic_DNA"/>
</dbReference>
<evidence type="ECO:0000256" key="3">
    <source>
        <dbReference type="ARBA" id="ARBA00022475"/>
    </source>
</evidence>
<name>K2GAW7_9BACT</name>
<evidence type="ECO:0000256" key="5">
    <source>
        <dbReference type="ARBA" id="ARBA00022927"/>
    </source>
</evidence>
<feature type="transmembrane region" description="Helical" evidence="9">
    <location>
        <begin position="149"/>
        <end position="169"/>
    </location>
</feature>
<sequence length="264" mass="30075">MKFNFISKRFSFYSVAASISLIAIIAIFALPLNLGIDMTGGVQAEYSYTNELDIKTVSEVVQSVKKEIVYNNKELVNTITTYKIAWEDKFVIEAWLNKIDNLDGKELDSLKTSFKNKLSAKFASISSSQIELTKYINIWESFGDYIKKTAFVTIIITILAISLYISFAFRWSIEGFSSYPFAFVTIITLAHDVLAALGFYLITSFFFPEFKVDTFFITAMLTVLGYSVSDTIVILDRIRSNLKQKLNKKIDFWVLINNSINETL</sequence>
<gene>
    <name evidence="11" type="ORF">ACD_3C00223G0001</name>
</gene>
<evidence type="ECO:0000256" key="1">
    <source>
        <dbReference type="ARBA" id="ARBA00004651"/>
    </source>
</evidence>
<keyword evidence="6 9" id="KW-1133">Transmembrane helix</keyword>
<keyword evidence="5" id="KW-0653">Protein transport</keyword>
<evidence type="ECO:0000256" key="7">
    <source>
        <dbReference type="ARBA" id="ARBA00023010"/>
    </source>
</evidence>
<keyword evidence="4 9" id="KW-0812">Transmembrane</keyword>
<comment type="subcellular location">
    <subcellularLocation>
        <location evidence="1">Cell membrane</location>
        <topology evidence="1">Multi-pass membrane protein</topology>
    </subcellularLocation>
</comment>
<keyword evidence="7" id="KW-0811">Translocation</keyword>
<dbReference type="Pfam" id="PF02355">
    <property type="entry name" value="SecD_SecF_C"/>
    <property type="match status" value="1"/>
</dbReference>
<evidence type="ECO:0000256" key="9">
    <source>
        <dbReference type="SAM" id="Phobius"/>
    </source>
</evidence>
<protein>
    <submittedName>
        <fullName evidence="11">Protein-export membrane protein SecF</fullName>
    </submittedName>
</protein>
<feature type="transmembrane region" description="Helical" evidence="9">
    <location>
        <begin position="181"/>
        <end position="202"/>
    </location>
</feature>
<dbReference type="GO" id="GO:0015031">
    <property type="term" value="P:protein transport"/>
    <property type="evidence" value="ECO:0007669"/>
    <property type="project" value="UniProtKB-KW"/>
</dbReference>
<reference evidence="11" key="1">
    <citation type="journal article" date="2012" name="Science">
        <title>Fermentation, hydrogen, and sulfur metabolism in multiple uncultivated bacterial phyla.</title>
        <authorList>
            <person name="Wrighton K.C."/>
            <person name="Thomas B.C."/>
            <person name="Sharon I."/>
            <person name="Miller C.S."/>
            <person name="Castelle C.J."/>
            <person name="VerBerkmoes N.C."/>
            <person name="Wilkins M.J."/>
            <person name="Hettich R.L."/>
            <person name="Lipton M.S."/>
            <person name="Williams K.H."/>
            <person name="Long P.E."/>
            <person name="Banfield J.F."/>
        </authorList>
    </citation>
    <scope>NUCLEOTIDE SEQUENCE [LARGE SCALE GENOMIC DNA]</scope>
</reference>
<comment type="caution">
    <text evidence="11">The sequence shown here is derived from an EMBL/GenBank/DDBJ whole genome shotgun (WGS) entry which is preliminary data.</text>
</comment>
<keyword evidence="2" id="KW-0813">Transport</keyword>
<dbReference type="InterPro" id="IPR022813">
    <property type="entry name" value="SecD/SecF_arch_bac"/>
</dbReference>
<keyword evidence="8 9" id="KW-0472">Membrane</keyword>
<dbReference type="PANTHER" id="PTHR30081:SF8">
    <property type="entry name" value="PROTEIN TRANSLOCASE SUBUNIT SECF"/>
    <property type="match status" value="1"/>
</dbReference>
<dbReference type="Pfam" id="PF07549">
    <property type="entry name" value="Sec_GG"/>
    <property type="match status" value="1"/>
</dbReference>
<evidence type="ECO:0000313" key="11">
    <source>
        <dbReference type="EMBL" id="EKE27324.1"/>
    </source>
</evidence>